<dbReference type="InterPro" id="IPR039426">
    <property type="entry name" value="TonB-dep_rcpt-like"/>
</dbReference>
<dbReference type="SUPFAM" id="SSF56935">
    <property type="entry name" value="Porins"/>
    <property type="match status" value="1"/>
</dbReference>
<dbReference type="eggNOG" id="COG1629">
    <property type="taxonomic scope" value="Bacteria"/>
</dbReference>
<dbReference type="PROSITE" id="PS52016">
    <property type="entry name" value="TONB_DEPENDENT_REC_3"/>
    <property type="match status" value="1"/>
</dbReference>
<evidence type="ECO:0000256" key="1">
    <source>
        <dbReference type="ARBA" id="ARBA00004571"/>
    </source>
</evidence>
<comment type="caution">
    <text evidence="9">The sequence shown here is derived from an EMBL/GenBank/DDBJ whole genome shotgun (WGS) entry which is preliminary data.</text>
</comment>
<keyword evidence="6 7" id="KW-0998">Cell outer membrane</keyword>
<keyword evidence="5 7" id="KW-0472">Membrane</keyword>
<evidence type="ECO:0000256" key="2">
    <source>
        <dbReference type="ARBA" id="ARBA00022448"/>
    </source>
</evidence>
<comment type="subcellular location">
    <subcellularLocation>
        <location evidence="1 7">Cell outer membrane</location>
        <topology evidence="1 7">Multi-pass membrane protein</topology>
    </subcellularLocation>
</comment>
<dbReference type="PATRIC" id="fig|1346330.5.peg.1266"/>
<name>U2J5A9_9SPHI</name>
<dbReference type="InterPro" id="IPR012910">
    <property type="entry name" value="Plug_dom"/>
</dbReference>
<reference evidence="9 11" key="1">
    <citation type="journal article" date="2013" name="Genome Announc.">
        <title>The Draft Genome Sequence of Sphingomonas paucimobilis Strain HER1398 (Proteobacteria), Host to the Giant PAU Phage, Indicates That It Is a Member of the Genus Sphingobacterium (Bacteroidetes).</title>
        <authorList>
            <person name="White R.A.III."/>
            <person name="Suttle C.A."/>
        </authorList>
    </citation>
    <scope>NUCLEOTIDE SEQUENCE [LARGE SCALE GENOMIC DNA]</scope>
    <source>
        <strain evidence="9 11">HER1398</strain>
    </source>
</reference>
<dbReference type="Gene3D" id="2.170.130.10">
    <property type="entry name" value="TonB-dependent receptor, plug domain"/>
    <property type="match status" value="1"/>
</dbReference>
<comment type="similarity">
    <text evidence="7">Belongs to the TonB-dependent receptor family.</text>
</comment>
<sequence>MQLFKRNYNRKSMKMKSVLQTHNISWLEPVFWKVLMALCCLVPTTTNLSAHDMYVYQQTVVVTGKVVDDKGGPLEGVSIQVKGQNKKTATDAKGNYKLQGIPVNSILVFSHIGSAPQEHKVSVSGVKNVTMVLAERALEDVVVIGYGTVKKDDLTGSVSQVDMKDLMEAPVGSFDEALAGRVAGVQVSSSDGQPGAGMNIVIRGANSLTQSNAPLYVIDGFPIEDPDNAAVNPEEIESLTILKDASATAIYGARGANGVIIIQTKKGKVGKPIISLNSSLGFQQVAKTMKMMTPWEFVNLQMEISPSRAKDIYTTADLDPSNENYDPNGRTLEDYRNLKGIDWQNLLFRKSLNQNHTLSLRGGTKTTRYSFSGSIFDQQGIIINTGSNRYQARLTLDHEFNKKFRIGLNVNYSENERTGQIVNAGGASNYTAFALYRTWAYRPVTGRINYDLIDAGFDDEYENESDLRLNPIITAKNDYTHRLNYYFTPNVNLEYDINNKLKWKSVFSLNSVRSENQTFYNSETPHGSPRNRFLARGVHGIMGYSQSNVWSNENTLTYKRTFAKAHNLEVMGGFSVQEGSSINKGFGTMGITDETLIMQGLELGIPYTSSASAGEFGMVSGFGRLNYDFKSRYLLTMTYRADGSSKFAKGNRFSYFPSFAAAWNMKREEFLKYSELISEAKLRVSYGATGNNRIGNYDTYGTVNTALSNTYSFGNKLPPGGVYVSKMGNDELRWETTEQLNIGYDLSFLNKRVSLTLDYYQKTTKDLLLNADMPISSGFERVFKNIGSLQNNGFEVTLNTTNINNGKFSWRSSFNIGFNNNKIIKLTRNQHSMFSNMVVGGNTSALYVSRVGYPAGMFYGYIFDGIYQVEDFNISSTGKYTLKSDLPEYGEGSRSSIQPGYIRFKDLNGDGRIDDKDMSIIGRGQPIHAGGFANNFSYKGFYLHVFLQWSYGNDVFNANRMIFDGNYSGLFNVNQYASYNDRWTPENRSNTLYKPSGGGPPGYLSNRTLEDGSFLRLKTVSLSYTIPAQFSKKAYINKLSLRMAIQNLLTFSNYSGMDPEVSTRHSVLTPGFDYSPYPQPRTVTFGLNATL</sequence>
<dbReference type="Proteomes" id="UP000016584">
    <property type="component" value="Unassembled WGS sequence"/>
</dbReference>
<dbReference type="PROSITE" id="PS00018">
    <property type="entry name" value="EF_HAND_1"/>
    <property type="match status" value="1"/>
</dbReference>
<keyword evidence="3 7" id="KW-1134">Transmembrane beta strand</keyword>
<dbReference type="InterPro" id="IPR037066">
    <property type="entry name" value="Plug_dom_sf"/>
</dbReference>
<dbReference type="NCBIfam" id="TIGR04056">
    <property type="entry name" value="OMP_RagA_SusC"/>
    <property type="match status" value="1"/>
</dbReference>
<protein>
    <recommendedName>
        <fullName evidence="8">TonB-dependent receptor plug domain-containing protein</fullName>
    </recommendedName>
</protein>
<gene>
    <name evidence="9" type="ORF">M472_03645</name>
    <name evidence="10" type="ORF">M472_16215</name>
</gene>
<evidence type="ECO:0000256" key="4">
    <source>
        <dbReference type="ARBA" id="ARBA00022692"/>
    </source>
</evidence>
<dbReference type="InterPro" id="IPR008969">
    <property type="entry name" value="CarboxyPept-like_regulatory"/>
</dbReference>
<dbReference type="FunFam" id="2.170.130.10:FF:000008">
    <property type="entry name" value="SusC/RagA family TonB-linked outer membrane protein"/>
    <property type="match status" value="1"/>
</dbReference>
<dbReference type="Pfam" id="PF13715">
    <property type="entry name" value="CarbopepD_reg_2"/>
    <property type="match status" value="1"/>
</dbReference>
<keyword evidence="11" id="KW-1185">Reference proteome</keyword>
<keyword evidence="2 7" id="KW-0813">Transport</keyword>
<organism evidence="9 11">
    <name type="scientific">Sphingobacterium paucimobilis HER1398</name>
    <dbReference type="NCBI Taxonomy" id="1346330"/>
    <lineage>
        <taxon>Bacteria</taxon>
        <taxon>Pseudomonadati</taxon>
        <taxon>Bacteroidota</taxon>
        <taxon>Sphingobacteriia</taxon>
        <taxon>Sphingobacteriales</taxon>
        <taxon>Sphingobacteriaceae</taxon>
        <taxon>Sphingobacterium</taxon>
    </lineage>
</organism>
<keyword evidence="4 7" id="KW-0812">Transmembrane</keyword>
<feature type="domain" description="TonB-dependent receptor plug" evidence="8">
    <location>
        <begin position="151"/>
        <end position="259"/>
    </location>
</feature>
<evidence type="ECO:0000256" key="5">
    <source>
        <dbReference type="ARBA" id="ARBA00023136"/>
    </source>
</evidence>
<evidence type="ECO:0000256" key="3">
    <source>
        <dbReference type="ARBA" id="ARBA00022452"/>
    </source>
</evidence>
<dbReference type="SUPFAM" id="SSF49464">
    <property type="entry name" value="Carboxypeptidase regulatory domain-like"/>
    <property type="match status" value="1"/>
</dbReference>
<dbReference type="InterPro" id="IPR036942">
    <property type="entry name" value="Beta-barrel_TonB_sf"/>
</dbReference>
<evidence type="ECO:0000259" key="8">
    <source>
        <dbReference type="Pfam" id="PF07715"/>
    </source>
</evidence>
<evidence type="ECO:0000313" key="11">
    <source>
        <dbReference type="Proteomes" id="UP000016584"/>
    </source>
</evidence>
<dbReference type="GO" id="GO:0009279">
    <property type="term" value="C:cell outer membrane"/>
    <property type="evidence" value="ECO:0007669"/>
    <property type="project" value="UniProtKB-SubCell"/>
</dbReference>
<dbReference type="Pfam" id="PF07715">
    <property type="entry name" value="Plug"/>
    <property type="match status" value="1"/>
</dbReference>
<dbReference type="InterPro" id="IPR023997">
    <property type="entry name" value="TonB-dep_OMP_SusC/RagA_CS"/>
</dbReference>
<dbReference type="EMBL" id="ATDL01000021">
    <property type="protein sequence ID" value="ERJ57853.1"/>
    <property type="molecule type" value="Genomic_DNA"/>
</dbReference>
<evidence type="ECO:0000313" key="10">
    <source>
        <dbReference type="EMBL" id="ERJ60304.1"/>
    </source>
</evidence>
<dbReference type="STRING" id="1346330.M472_03645"/>
<dbReference type="Gene3D" id="2.40.170.20">
    <property type="entry name" value="TonB-dependent receptor, beta-barrel domain"/>
    <property type="match status" value="1"/>
</dbReference>
<dbReference type="AlphaFoldDB" id="U2J5A9"/>
<dbReference type="EMBL" id="ATDL01000007">
    <property type="protein sequence ID" value="ERJ60304.1"/>
    <property type="molecule type" value="Genomic_DNA"/>
</dbReference>
<dbReference type="InterPro" id="IPR018247">
    <property type="entry name" value="EF_Hand_1_Ca_BS"/>
</dbReference>
<proteinExistence type="inferred from homology"/>
<accession>U2J5A9</accession>
<evidence type="ECO:0000256" key="7">
    <source>
        <dbReference type="PROSITE-ProRule" id="PRU01360"/>
    </source>
</evidence>
<evidence type="ECO:0000313" key="9">
    <source>
        <dbReference type="EMBL" id="ERJ57853.1"/>
    </source>
</evidence>
<evidence type="ECO:0000256" key="6">
    <source>
        <dbReference type="ARBA" id="ARBA00023237"/>
    </source>
</evidence>
<dbReference type="NCBIfam" id="TIGR04057">
    <property type="entry name" value="SusC_RagA_signa"/>
    <property type="match status" value="1"/>
</dbReference>
<dbReference type="InterPro" id="IPR023996">
    <property type="entry name" value="TonB-dep_OMP_SusC/RagA"/>
</dbReference>
<dbReference type="Gene3D" id="2.60.40.1120">
    <property type="entry name" value="Carboxypeptidase-like, regulatory domain"/>
    <property type="match status" value="1"/>
</dbReference>